<dbReference type="RefSeq" id="WP_332615356.1">
    <property type="nucleotide sequence ID" value="NZ_JAXGFP010000002.1"/>
</dbReference>
<dbReference type="SUPFAM" id="SSF46785">
    <property type="entry name" value="Winged helix' DNA-binding domain"/>
    <property type="match status" value="1"/>
</dbReference>
<dbReference type="EMBL" id="JAXGFP010000002">
    <property type="protein sequence ID" value="MEG3183413.1"/>
    <property type="molecule type" value="Genomic_DNA"/>
</dbReference>
<dbReference type="InterPro" id="IPR036390">
    <property type="entry name" value="WH_DNA-bd_sf"/>
</dbReference>
<dbReference type="SUPFAM" id="SSF53850">
    <property type="entry name" value="Periplasmic binding protein-like II"/>
    <property type="match status" value="1"/>
</dbReference>
<evidence type="ECO:0000256" key="1">
    <source>
        <dbReference type="ARBA" id="ARBA00009437"/>
    </source>
</evidence>
<dbReference type="Proteomes" id="UP001355056">
    <property type="component" value="Unassembled WGS sequence"/>
</dbReference>
<evidence type="ECO:0000313" key="6">
    <source>
        <dbReference type="EMBL" id="MEG3183413.1"/>
    </source>
</evidence>
<dbReference type="InterPro" id="IPR036388">
    <property type="entry name" value="WH-like_DNA-bd_sf"/>
</dbReference>
<keyword evidence="7" id="KW-1185">Reference proteome</keyword>
<evidence type="ECO:0000256" key="2">
    <source>
        <dbReference type="ARBA" id="ARBA00023015"/>
    </source>
</evidence>
<dbReference type="Pfam" id="PF00126">
    <property type="entry name" value="HTH_1"/>
    <property type="match status" value="1"/>
</dbReference>
<accession>A0ABU7YWT1</accession>
<reference evidence="6 7" key="1">
    <citation type="journal article" date="2016" name="Int. J. Syst. Evol. Microbiol.">
        <title>Lysobacter erysipheiresistens sp. nov., an antagonist of powdery mildew, isolated from tobacco-cultivated soil.</title>
        <authorList>
            <person name="Xie B."/>
            <person name="Li T."/>
            <person name="Lin X."/>
            <person name="Wang C.J."/>
            <person name="Chen Y.J."/>
            <person name="Liu W.J."/>
            <person name="Zhao Z.W."/>
        </authorList>
    </citation>
    <scope>NUCLEOTIDE SEQUENCE [LARGE SCALE GENOMIC DNA]</scope>
    <source>
        <strain evidence="6 7">RS-LYSO-3</strain>
    </source>
</reference>
<comment type="similarity">
    <text evidence="1">Belongs to the LysR transcriptional regulatory family.</text>
</comment>
<keyword evidence="3" id="KW-0238">DNA-binding</keyword>
<dbReference type="InterPro" id="IPR058163">
    <property type="entry name" value="LysR-type_TF_proteobact-type"/>
</dbReference>
<dbReference type="PRINTS" id="PR00039">
    <property type="entry name" value="HTHLYSR"/>
</dbReference>
<keyword evidence="2" id="KW-0805">Transcription regulation</keyword>
<evidence type="ECO:0000259" key="5">
    <source>
        <dbReference type="PROSITE" id="PS50931"/>
    </source>
</evidence>
<dbReference type="PROSITE" id="PS50931">
    <property type="entry name" value="HTH_LYSR"/>
    <property type="match status" value="1"/>
</dbReference>
<evidence type="ECO:0000256" key="4">
    <source>
        <dbReference type="ARBA" id="ARBA00023163"/>
    </source>
</evidence>
<dbReference type="PANTHER" id="PTHR30537:SF35">
    <property type="entry name" value="TRANSCRIPTIONAL REGULATORY PROTEIN"/>
    <property type="match status" value="1"/>
</dbReference>
<gene>
    <name evidence="6" type="ORF">SNE34_05260</name>
</gene>
<keyword evidence="4" id="KW-0804">Transcription</keyword>
<feature type="domain" description="HTH lysR-type" evidence="5">
    <location>
        <begin position="1"/>
        <end position="59"/>
    </location>
</feature>
<dbReference type="Gene3D" id="3.40.190.290">
    <property type="match status" value="1"/>
</dbReference>
<proteinExistence type="inferred from homology"/>
<dbReference type="PANTHER" id="PTHR30537">
    <property type="entry name" value="HTH-TYPE TRANSCRIPTIONAL REGULATOR"/>
    <property type="match status" value="1"/>
</dbReference>
<dbReference type="InterPro" id="IPR000847">
    <property type="entry name" value="LysR_HTH_N"/>
</dbReference>
<organism evidence="6 7">
    <name type="scientific">Novilysobacter erysipheiresistens</name>
    <dbReference type="NCBI Taxonomy" id="1749332"/>
    <lineage>
        <taxon>Bacteria</taxon>
        <taxon>Pseudomonadati</taxon>
        <taxon>Pseudomonadota</taxon>
        <taxon>Gammaproteobacteria</taxon>
        <taxon>Lysobacterales</taxon>
        <taxon>Lysobacteraceae</taxon>
        <taxon>Novilysobacter</taxon>
    </lineage>
</organism>
<protein>
    <submittedName>
        <fullName evidence="6">LysR family transcriptional regulator</fullName>
    </submittedName>
</protein>
<evidence type="ECO:0000313" key="7">
    <source>
        <dbReference type="Proteomes" id="UP001355056"/>
    </source>
</evidence>
<dbReference type="Pfam" id="PF03466">
    <property type="entry name" value="LysR_substrate"/>
    <property type="match status" value="1"/>
</dbReference>
<comment type="caution">
    <text evidence="6">The sequence shown here is derived from an EMBL/GenBank/DDBJ whole genome shotgun (WGS) entry which is preliminary data.</text>
</comment>
<dbReference type="Gene3D" id="1.10.10.10">
    <property type="entry name" value="Winged helix-like DNA-binding domain superfamily/Winged helix DNA-binding domain"/>
    <property type="match status" value="1"/>
</dbReference>
<dbReference type="InterPro" id="IPR005119">
    <property type="entry name" value="LysR_subst-bd"/>
</dbReference>
<sequence>MDKVQEMASFVAVVDAGSFVGAAEALGLSKAAVSRHVGELEKRLGVRLLQRTTRRLSLTAEGQQFQLRCRDLLAAINEAESELSSRSGETHGQLRINAPLTFGVLHLAPLWGRFAQAHPRVALDITLSDRMVDLVDEGYDLAVRISTLPSSNLVSRRLATTRIVLCASPGYLAEHGTPVHPHELAAHRIIGYSYWATRDAWQFDGPEGPVTVRIRPILHANNGDTCRAAALDHQGVILQPDFIVGDDLRSGALVELMPEYRSIELGIHVVYPTRKQLPLRVRRMVDFLVEAFAHPSWVQAGR</sequence>
<evidence type="ECO:0000256" key="3">
    <source>
        <dbReference type="ARBA" id="ARBA00023125"/>
    </source>
</evidence>
<name>A0ABU7YWT1_9GAMM</name>
<dbReference type="CDD" id="cd08422">
    <property type="entry name" value="PBP2_CrgA_like"/>
    <property type="match status" value="1"/>
</dbReference>